<reference evidence="3 4" key="1">
    <citation type="journal article" date="2012" name="J. Bacteriol.">
        <title>Genome Sequence of Blastococcus saxobsidens DD2, a Stone-Inhabiting Bacterium.</title>
        <authorList>
            <person name="Chouaia B."/>
            <person name="Crotti E."/>
            <person name="Brusetti L."/>
            <person name="Daffonchio D."/>
            <person name="Essoussi I."/>
            <person name="Nouioui I."/>
            <person name="Sbissi I."/>
            <person name="Ghodhbane-Gtari F."/>
            <person name="Gtari M."/>
            <person name="Vacherie B."/>
            <person name="Barbe V."/>
            <person name="Medigue C."/>
            <person name="Gury J."/>
            <person name="Pujic P."/>
            <person name="Normand P."/>
        </authorList>
    </citation>
    <scope>NUCLEOTIDE SEQUENCE [LARGE SCALE GENOMIC DNA]</scope>
    <source>
        <strain evidence="3 4">DD2</strain>
    </source>
</reference>
<feature type="region of interest" description="Disordered" evidence="1">
    <location>
        <begin position="1"/>
        <end position="28"/>
    </location>
</feature>
<keyword evidence="2" id="KW-1133">Transmembrane helix</keyword>
<dbReference type="STRING" id="1146883.BLASA_3044"/>
<sequence length="156" mass="15991">MSAPDPPQDRPSRPDETATASEGTPAPVDVSVDTRAVTAVAVLLAGPVISSVHFLLVYLVVEAGCTGDGPGLGLFDPPVPTVVTLVATAVAALACAATAWWGFARWRAIGRARPDAGTEELVDRRPLAFGGFLLSLLGLATVLFVGLPALFLQACA</sequence>
<dbReference type="RefSeq" id="WP_014376795.1">
    <property type="nucleotide sequence ID" value="NC_016943.1"/>
</dbReference>
<protein>
    <submittedName>
        <fullName evidence="3">Uncharacterized protein</fullName>
    </submittedName>
</protein>
<dbReference type="HOGENOM" id="CLU_1683213_0_0_11"/>
<accession>H6RNG8</accession>
<evidence type="ECO:0000313" key="4">
    <source>
        <dbReference type="Proteomes" id="UP000007517"/>
    </source>
</evidence>
<organism evidence="3 4">
    <name type="scientific">Blastococcus saxobsidens (strain DD2)</name>
    <dbReference type="NCBI Taxonomy" id="1146883"/>
    <lineage>
        <taxon>Bacteria</taxon>
        <taxon>Bacillati</taxon>
        <taxon>Actinomycetota</taxon>
        <taxon>Actinomycetes</taxon>
        <taxon>Geodermatophilales</taxon>
        <taxon>Geodermatophilaceae</taxon>
        <taxon>Blastococcus</taxon>
    </lineage>
</organism>
<reference evidence="4" key="2">
    <citation type="submission" date="2012-02" db="EMBL/GenBank/DDBJ databases">
        <title>Complete genome sequence of Blastococcus saxobsidens strain DD2.</title>
        <authorList>
            <person name="Genoscope."/>
        </authorList>
    </citation>
    <scope>NUCLEOTIDE SEQUENCE [LARGE SCALE GENOMIC DNA]</scope>
    <source>
        <strain evidence="4">DD2</strain>
    </source>
</reference>
<evidence type="ECO:0000256" key="2">
    <source>
        <dbReference type="SAM" id="Phobius"/>
    </source>
</evidence>
<keyword evidence="2" id="KW-0472">Membrane</keyword>
<feature type="transmembrane region" description="Helical" evidence="2">
    <location>
        <begin position="36"/>
        <end position="61"/>
    </location>
</feature>
<keyword evidence="2" id="KW-0812">Transmembrane</keyword>
<feature type="compositionally biased region" description="Basic and acidic residues" evidence="1">
    <location>
        <begin position="7"/>
        <end position="16"/>
    </location>
</feature>
<dbReference type="Proteomes" id="UP000007517">
    <property type="component" value="Chromosome"/>
</dbReference>
<name>H6RNG8_BLASD</name>
<feature type="transmembrane region" description="Helical" evidence="2">
    <location>
        <begin position="127"/>
        <end position="151"/>
    </location>
</feature>
<feature type="transmembrane region" description="Helical" evidence="2">
    <location>
        <begin position="81"/>
        <end position="106"/>
    </location>
</feature>
<dbReference type="KEGG" id="bsd:BLASA_3044"/>
<evidence type="ECO:0000313" key="3">
    <source>
        <dbReference type="EMBL" id="CCG03915.1"/>
    </source>
</evidence>
<evidence type="ECO:0000256" key="1">
    <source>
        <dbReference type="SAM" id="MobiDB-lite"/>
    </source>
</evidence>
<keyword evidence="4" id="KW-1185">Reference proteome</keyword>
<dbReference type="AlphaFoldDB" id="H6RNG8"/>
<proteinExistence type="predicted"/>
<dbReference type="EMBL" id="FO117623">
    <property type="protein sequence ID" value="CCG03915.1"/>
    <property type="molecule type" value="Genomic_DNA"/>
</dbReference>
<gene>
    <name evidence="3" type="ordered locus">BLASA_3044</name>
</gene>